<evidence type="ECO:0000313" key="15">
    <source>
        <dbReference type="Proteomes" id="UP000295277"/>
    </source>
</evidence>
<dbReference type="InterPro" id="IPR010129">
    <property type="entry name" value="T1SS_HlyD"/>
</dbReference>
<dbReference type="EMBL" id="SLVM01000031">
    <property type="protein sequence ID" value="TCM76980.1"/>
    <property type="molecule type" value="Genomic_DNA"/>
</dbReference>
<evidence type="ECO:0000259" key="13">
    <source>
        <dbReference type="Pfam" id="PF26002"/>
    </source>
</evidence>
<dbReference type="InterPro" id="IPR058781">
    <property type="entry name" value="HH_AprE-like"/>
</dbReference>
<evidence type="ECO:0000256" key="5">
    <source>
        <dbReference type="ARBA" id="ARBA00022519"/>
    </source>
</evidence>
<evidence type="ECO:0000313" key="14">
    <source>
        <dbReference type="EMBL" id="TCM76980.1"/>
    </source>
</evidence>
<dbReference type="InterPro" id="IPR058982">
    <property type="entry name" value="Beta-barrel_AprE"/>
</dbReference>
<keyword evidence="10" id="KW-0175">Coiled coil</keyword>
<feature type="region of interest" description="Disordered" evidence="11">
    <location>
        <begin position="1"/>
        <end position="21"/>
    </location>
</feature>
<dbReference type="AlphaFoldDB" id="A0A4R1YJK7"/>
<reference evidence="14 15" key="1">
    <citation type="submission" date="2019-03" db="EMBL/GenBank/DDBJ databases">
        <title>Genomic Encyclopedia of Type Strains, Phase IV (KMG-IV): sequencing the most valuable type-strain genomes for metagenomic binning, comparative biology and taxonomic classification.</title>
        <authorList>
            <person name="Goeker M."/>
        </authorList>
    </citation>
    <scope>NUCLEOTIDE SEQUENCE [LARGE SCALE GENOMIC DNA]</scope>
    <source>
        <strain evidence="14 15">DSM 21153</strain>
    </source>
</reference>
<evidence type="ECO:0000256" key="11">
    <source>
        <dbReference type="SAM" id="MobiDB-lite"/>
    </source>
</evidence>
<dbReference type="PANTHER" id="PTHR30386:SF17">
    <property type="entry name" value="ALKALINE PROTEASE SECRETION PROTEIN APRE"/>
    <property type="match status" value="1"/>
</dbReference>
<evidence type="ECO:0000256" key="4">
    <source>
        <dbReference type="ARBA" id="ARBA00022475"/>
    </source>
</evidence>
<feature type="domain" description="AprE-like beta-barrel" evidence="13">
    <location>
        <begin position="341"/>
        <end position="429"/>
    </location>
</feature>
<dbReference type="GO" id="GO:0015031">
    <property type="term" value="P:protein transport"/>
    <property type="evidence" value="ECO:0007669"/>
    <property type="project" value="InterPro"/>
</dbReference>
<keyword evidence="8 9" id="KW-0472">Membrane</keyword>
<keyword evidence="3 9" id="KW-0813">Transport</keyword>
<dbReference type="PRINTS" id="PR01490">
    <property type="entry name" value="RTXTOXIND"/>
</dbReference>
<dbReference type="Gene3D" id="2.40.30.170">
    <property type="match status" value="1"/>
</dbReference>
<gene>
    <name evidence="14" type="ORF">EV216_13133</name>
</gene>
<keyword evidence="4 9" id="KW-1003">Cell membrane</keyword>
<keyword evidence="15" id="KW-1185">Reference proteome</keyword>
<feature type="domain" description="AprE-like long alpha-helical hairpin" evidence="12">
    <location>
        <begin position="108"/>
        <end position="295"/>
    </location>
</feature>
<evidence type="ECO:0000256" key="9">
    <source>
        <dbReference type="RuleBase" id="RU365093"/>
    </source>
</evidence>
<accession>A0A4R1YJK7</accession>
<evidence type="ECO:0000256" key="1">
    <source>
        <dbReference type="ARBA" id="ARBA00004377"/>
    </source>
</evidence>
<keyword evidence="7 9" id="KW-1133">Transmembrane helix</keyword>
<sequence>MSRADRKAEAPPAGSAAAPGAAGGLPGARMPLAVGIVAIVLLVGGLGGWSVATSIAGAVVATGTVKVESDRQVVQHPEGGVVGEILARDGDAVAAGDVVLRLDGTFLRSELAIVERQLFEIEARKARLEAERDGVETLVIGELSGFEHLDPDWMRGQIEGQTSLFAARRVALAQELEQLDEQRSQIENQIEGTLSQIAALEKQLGLVERELTDKQTLFDQNLVPVGQVLALQRDEAGLEGEIGRLMSQAAESRARISELAVRALRLVDTRREEAISQLRDLQYAEIELAERRLSLAERLSRLEVRSPADGVVFGSSIFAVRAVVQGGAPIMYVVPGGQALQVSARIEPSDIDQVFPGQPVSLRLTSYDSRTTPELPGEVLRISADSLFDEATRMTYYEAVILPDTSVLADMPNVQLMPGLPVDVFLRTRDRSPLSYLVRPLKIYFDRALREE</sequence>
<name>A0A4R1YJK7_9RHOB</name>
<comment type="similarity">
    <text evidence="2 9">Belongs to the membrane fusion protein (MFP) (TC 8.A.1) family.</text>
</comment>
<dbReference type="InterPro" id="IPR050739">
    <property type="entry name" value="MFP"/>
</dbReference>
<dbReference type="RefSeq" id="WP_243642105.1">
    <property type="nucleotide sequence ID" value="NZ_SLVM01000031.1"/>
</dbReference>
<feature type="compositionally biased region" description="Low complexity" evidence="11">
    <location>
        <begin position="10"/>
        <end position="20"/>
    </location>
</feature>
<dbReference type="NCBIfam" id="TIGR01843">
    <property type="entry name" value="type_I_hlyD"/>
    <property type="match status" value="1"/>
</dbReference>
<dbReference type="Pfam" id="PF26002">
    <property type="entry name" value="Beta-barrel_AprE"/>
    <property type="match status" value="1"/>
</dbReference>
<comment type="subcellular location">
    <subcellularLocation>
        <location evidence="1 9">Cell inner membrane</location>
        <topology evidence="1 9">Single-pass membrane protein</topology>
    </subcellularLocation>
</comment>
<keyword evidence="6 9" id="KW-0812">Transmembrane</keyword>
<evidence type="ECO:0000256" key="7">
    <source>
        <dbReference type="ARBA" id="ARBA00022989"/>
    </source>
</evidence>
<evidence type="ECO:0000256" key="8">
    <source>
        <dbReference type="ARBA" id="ARBA00023136"/>
    </source>
</evidence>
<evidence type="ECO:0000256" key="2">
    <source>
        <dbReference type="ARBA" id="ARBA00009477"/>
    </source>
</evidence>
<dbReference type="GO" id="GO:0005886">
    <property type="term" value="C:plasma membrane"/>
    <property type="evidence" value="ECO:0007669"/>
    <property type="project" value="UniProtKB-SubCell"/>
</dbReference>
<organism evidence="14 15">
    <name type="scientific">Rhodovulum steppense</name>
    <dbReference type="NCBI Taxonomy" id="540251"/>
    <lineage>
        <taxon>Bacteria</taxon>
        <taxon>Pseudomonadati</taxon>
        <taxon>Pseudomonadota</taxon>
        <taxon>Alphaproteobacteria</taxon>
        <taxon>Rhodobacterales</taxon>
        <taxon>Paracoccaceae</taxon>
        <taxon>Rhodovulum</taxon>
    </lineage>
</organism>
<comment type="caution">
    <text evidence="14">The sequence shown here is derived from an EMBL/GenBank/DDBJ whole genome shotgun (WGS) entry which is preliminary data.</text>
</comment>
<dbReference type="Pfam" id="PF25994">
    <property type="entry name" value="HH_AprE"/>
    <property type="match status" value="1"/>
</dbReference>
<feature type="transmembrane region" description="Helical" evidence="9">
    <location>
        <begin position="32"/>
        <end position="52"/>
    </location>
</feature>
<evidence type="ECO:0000256" key="10">
    <source>
        <dbReference type="SAM" id="Coils"/>
    </source>
</evidence>
<dbReference type="Proteomes" id="UP000295277">
    <property type="component" value="Unassembled WGS sequence"/>
</dbReference>
<evidence type="ECO:0000256" key="3">
    <source>
        <dbReference type="ARBA" id="ARBA00022448"/>
    </source>
</evidence>
<dbReference type="PANTHER" id="PTHR30386">
    <property type="entry name" value="MEMBRANE FUSION SUBUNIT OF EMRAB-TOLC MULTIDRUG EFFLUX PUMP"/>
    <property type="match status" value="1"/>
</dbReference>
<protein>
    <recommendedName>
        <fullName evidence="9">Membrane fusion protein (MFP) family protein</fullName>
    </recommendedName>
</protein>
<proteinExistence type="inferred from homology"/>
<evidence type="ECO:0000259" key="12">
    <source>
        <dbReference type="Pfam" id="PF25994"/>
    </source>
</evidence>
<evidence type="ECO:0000256" key="6">
    <source>
        <dbReference type="ARBA" id="ARBA00022692"/>
    </source>
</evidence>
<keyword evidence="5 9" id="KW-0997">Cell inner membrane</keyword>
<feature type="coiled-coil region" evidence="10">
    <location>
        <begin position="169"/>
        <end position="217"/>
    </location>
</feature>